<evidence type="ECO:0000313" key="6">
    <source>
        <dbReference type="Proteomes" id="UP000245870"/>
    </source>
</evidence>
<dbReference type="Pfam" id="PF01624">
    <property type="entry name" value="MutS_I"/>
    <property type="match status" value="1"/>
</dbReference>
<feature type="compositionally biased region" description="Basic and acidic residues" evidence="1">
    <location>
        <begin position="373"/>
        <end position="386"/>
    </location>
</feature>
<feature type="region of interest" description="Disordered" evidence="1">
    <location>
        <begin position="1514"/>
        <end position="1567"/>
    </location>
</feature>
<dbReference type="Gene3D" id="3.40.1170.10">
    <property type="entry name" value="DNA repair protein MutS, domain I"/>
    <property type="match status" value="1"/>
</dbReference>
<dbReference type="GO" id="GO:0005524">
    <property type="term" value="F:ATP binding"/>
    <property type="evidence" value="ECO:0007669"/>
    <property type="project" value="InterPro"/>
</dbReference>
<organism evidence="5 6">
    <name type="scientific">Hallella colorans</name>
    <dbReference type="NCBI Taxonomy" id="1703337"/>
    <lineage>
        <taxon>Bacteria</taxon>
        <taxon>Pseudomonadati</taxon>
        <taxon>Bacteroidota</taxon>
        <taxon>Bacteroidia</taxon>
        <taxon>Bacteroidales</taxon>
        <taxon>Prevotellaceae</taxon>
        <taxon>Hallella</taxon>
    </lineage>
</organism>
<feature type="domain" description="DNA mismatch repair protein MutS-like N-terminal" evidence="2">
    <location>
        <begin position="970"/>
        <end position="1061"/>
    </location>
</feature>
<gene>
    <name evidence="5" type="ORF">C7379_12626</name>
</gene>
<name>A0A2U0TXZ3_9BACT</name>
<evidence type="ECO:0000259" key="3">
    <source>
        <dbReference type="Pfam" id="PF08401"/>
    </source>
</evidence>
<proteinExistence type="predicted"/>
<feature type="compositionally biased region" description="Basic and acidic residues" evidence="1">
    <location>
        <begin position="776"/>
        <end position="803"/>
    </location>
</feature>
<dbReference type="GO" id="GO:0006298">
    <property type="term" value="P:mismatch repair"/>
    <property type="evidence" value="ECO:0007669"/>
    <property type="project" value="InterPro"/>
</dbReference>
<dbReference type="InterPro" id="IPR013610">
    <property type="entry name" value="ArdC_N"/>
</dbReference>
<dbReference type="RefSeq" id="WP_243406796.1">
    <property type="nucleotide sequence ID" value="NZ_QENY01000026.1"/>
</dbReference>
<dbReference type="Pfam" id="PF08401">
    <property type="entry name" value="ArdcN"/>
    <property type="match status" value="1"/>
</dbReference>
<dbReference type="InterPro" id="IPR007695">
    <property type="entry name" value="DNA_mismatch_repair_MutS-lik_N"/>
</dbReference>
<dbReference type="GO" id="GO:0030983">
    <property type="term" value="F:mismatched DNA binding"/>
    <property type="evidence" value="ECO:0007669"/>
    <property type="project" value="InterPro"/>
</dbReference>
<evidence type="ECO:0000259" key="2">
    <source>
        <dbReference type="Pfam" id="PF01624"/>
    </source>
</evidence>
<feature type="domain" description="Polyvalent protein metallopeptidase" evidence="4">
    <location>
        <begin position="203"/>
        <end position="325"/>
    </location>
</feature>
<dbReference type="InterPro" id="IPR041459">
    <property type="entry name" value="MPTase-PolyVal"/>
</dbReference>
<feature type="domain" description="N-terminal" evidence="3">
    <location>
        <begin position="21"/>
        <end position="152"/>
    </location>
</feature>
<dbReference type="InterPro" id="IPR016151">
    <property type="entry name" value="DNA_mismatch_repair_MutS_N"/>
</dbReference>
<dbReference type="SUPFAM" id="SSF55271">
    <property type="entry name" value="DNA repair protein MutS, domain I"/>
    <property type="match status" value="1"/>
</dbReference>
<evidence type="ECO:0000259" key="4">
    <source>
        <dbReference type="Pfam" id="PF18818"/>
    </source>
</evidence>
<dbReference type="GO" id="GO:0003697">
    <property type="term" value="F:single-stranded DNA binding"/>
    <property type="evidence" value="ECO:0007669"/>
    <property type="project" value="InterPro"/>
</dbReference>
<dbReference type="Proteomes" id="UP000245870">
    <property type="component" value="Unassembled WGS sequence"/>
</dbReference>
<evidence type="ECO:0000256" key="1">
    <source>
        <dbReference type="SAM" id="MobiDB-lite"/>
    </source>
</evidence>
<protein>
    <submittedName>
        <fullName evidence="5">Antirestriction protein ArdC</fullName>
    </submittedName>
</protein>
<dbReference type="Pfam" id="PF18818">
    <property type="entry name" value="MPTase-PolyVal"/>
    <property type="match status" value="1"/>
</dbReference>
<feature type="region of interest" description="Disordered" evidence="1">
    <location>
        <begin position="370"/>
        <end position="389"/>
    </location>
</feature>
<feature type="region of interest" description="Disordered" evidence="1">
    <location>
        <begin position="760"/>
        <end position="803"/>
    </location>
</feature>
<sequence length="1567" mass="177684">MTERDFKKTNYSGKRKNKSDEILKKFADMMVKIIETAKANNWKKGWMGINGSVQGLPQNISGRTYSGGNSFFLMFNTAEQGYKTPVYMTFLQAKDQNLQVKPGEKSVPVFKWGLSIKDEDGNKISEEVYNTMSKEERSKLVVRPFPRVFSVFNIDQTNLEEVNKKKYDAIVARFKVPEQEVKDTDGMYVNEALDRMFETKAWYAKIQYDKPSEQAFYRPSTDTIVLPMKSQFKLGQTPEEVYRDGMEYYSTALHEMAHSTGHEDRLDRSFGQHGTDNYAHEELIAEMTSALVGSTMGFDRKILENNANYLSGWLNRLKGKPETISTIMTDVGKASDMIIDKIDEQRIALNQKPLKAGNLEGIDGELAQTKENVSSKEKPQKNEDMKAQVSTAPFTREIPTWETYEKEKGKDGDFTYQETAEEYGKTLLNGVEDILPRVKGTIYMDQWGEKSLTAKIDGLVEVLVSRYIPDTLSAWVDAMPKEETHVNMQSSYTSKSVDIAAAYIFSAVLSQKEGQQITLSFSDDKQSWKTIDEVNKAKQEGLLSVGEFEALSALESSKGIPEEGIIPNAISTLKNRVRNSEYFGYDLKEGVKEAIDILESGKITAAYTVTDKHEEAQTVSLSKPEELDKSPQEEPYSVFEIENAVAYGTISKLEYIQMIPLEGIKERYNSYCNQHKIDSQKEESAVAFLDYVKYNNLSAKWWPETSQPEEVQENVSLSEDSNPATNVAGIAEKIMEGGHVSKEVAEKKAAVIAEAQQSAVEEKKQKIEQAKQTAAKAREDERRREVEEQKRREEENRREEKDSGYTSKIFLHAALLLGALELAKGNKGIWMNKAGKSNAEFLWAKTPITPYNNLMMNLQSDQKGYRSNVYAYFDELKNVGDSVKTNEKALPFNWTRWDYQNIATKDVITKGEYQGLPEDEKSLYVKHHTRQTQQIFNIDQTSLTGKEMYSDLLKETGAKYEELSERGVTNMINYSEKLKSNHPTAIVVARNDNQYHIYGNDATRAGKILGLPVGQTEVNGQKIKSTGFPLDRIDDYLPKLVQAKQWVVVADNLDSSELIKRVANEKDVLNKAYSTAQKVAKSAGIGYERVMVLQDAEYDKQADKIIVSGMMDKNSGNSRQAAIAKANDIYRAIVAATGSEQRLDRMGRNNLLPNDDAKYERFVQDLSAGILMARQGLPASLSKESMQHIDYWKREIKENPKLLGLLEKDVNNAVESIDKHMQKQLVKYEEIRKDLPLKDLAVSERQYQISTDLSKLPDIDSKEIVIVRDTAKGSADVILPEGASLEDNVEISGIRKDRIKIALGHEGITDVKFYNAGGALGLKEPDDYYKDKTVSVDRLKQYEFSQHRDIDVKPQIAAAALPKIEIFTPMRDEKGQWAFFFKAEKEPSFAIYPNDSHKKLYFDVRGTDRQQEIHQALAQKYYAVAKAHPEIKVDLIMPKVPNVDISKIERPTITKDRENPDKKYVMATVDGKFMKKEISKQRWDRMWLADDMSAYKKAIAAVAFAPFLKENVQTEKSAENGKQSVENGQQESDMKENKVEGTSQSPSEKEEENQSNLKQKVRSLHLN</sequence>
<accession>A0A2U0TXZ3</accession>
<reference evidence="5 6" key="1">
    <citation type="submission" date="2018-05" db="EMBL/GenBank/DDBJ databases">
        <title>Genomic Encyclopedia of Type Strains, Phase IV (KMG-IV): sequencing the most valuable type-strain genomes for metagenomic binning, comparative biology and taxonomic classification.</title>
        <authorList>
            <person name="Goeker M."/>
        </authorList>
    </citation>
    <scope>NUCLEOTIDE SEQUENCE [LARGE SCALE GENOMIC DNA]</scope>
    <source>
        <strain evidence="5 6">DSM 100333</strain>
    </source>
</reference>
<keyword evidence="6" id="KW-1185">Reference proteome</keyword>
<feature type="compositionally biased region" description="Basic and acidic residues" evidence="1">
    <location>
        <begin position="760"/>
        <end position="769"/>
    </location>
</feature>
<feature type="compositionally biased region" description="Polar residues" evidence="1">
    <location>
        <begin position="1520"/>
        <end position="1531"/>
    </location>
</feature>
<dbReference type="EMBL" id="QENY01000026">
    <property type="protein sequence ID" value="PVX48460.1"/>
    <property type="molecule type" value="Genomic_DNA"/>
</dbReference>
<comment type="caution">
    <text evidence="5">The sequence shown here is derived from an EMBL/GenBank/DDBJ whole genome shotgun (WGS) entry which is preliminary data.</text>
</comment>
<evidence type="ECO:0000313" key="5">
    <source>
        <dbReference type="EMBL" id="PVX48460.1"/>
    </source>
</evidence>